<organism evidence="5 6">
    <name type="scientific">Oldenlandia corymbosa var. corymbosa</name>
    <dbReference type="NCBI Taxonomy" id="529605"/>
    <lineage>
        <taxon>Eukaryota</taxon>
        <taxon>Viridiplantae</taxon>
        <taxon>Streptophyta</taxon>
        <taxon>Embryophyta</taxon>
        <taxon>Tracheophyta</taxon>
        <taxon>Spermatophyta</taxon>
        <taxon>Magnoliopsida</taxon>
        <taxon>eudicotyledons</taxon>
        <taxon>Gunneridae</taxon>
        <taxon>Pentapetalae</taxon>
        <taxon>asterids</taxon>
        <taxon>lamiids</taxon>
        <taxon>Gentianales</taxon>
        <taxon>Rubiaceae</taxon>
        <taxon>Rubioideae</taxon>
        <taxon>Spermacoceae</taxon>
        <taxon>Hedyotis-Oldenlandia complex</taxon>
        <taxon>Oldenlandia</taxon>
    </lineage>
</organism>
<dbReference type="InterPro" id="IPR002885">
    <property type="entry name" value="PPR_rpt"/>
</dbReference>
<dbReference type="AlphaFoldDB" id="A0AAV1D3L1"/>
<evidence type="ECO:0000313" key="5">
    <source>
        <dbReference type="EMBL" id="CAI9101432.1"/>
    </source>
</evidence>
<dbReference type="PANTHER" id="PTHR47941">
    <property type="entry name" value="PENTATRICOPEPTIDE REPEAT-CONTAINING PROTEIN 3, MITOCHONDRIAL"/>
    <property type="match status" value="1"/>
</dbReference>
<reference evidence="5" key="1">
    <citation type="submission" date="2023-03" db="EMBL/GenBank/DDBJ databases">
        <authorList>
            <person name="Julca I."/>
        </authorList>
    </citation>
    <scope>NUCLEOTIDE SEQUENCE</scope>
</reference>
<dbReference type="Pfam" id="PF01535">
    <property type="entry name" value="PPR"/>
    <property type="match status" value="1"/>
</dbReference>
<evidence type="ECO:0000256" key="2">
    <source>
        <dbReference type="ARBA" id="ARBA00022737"/>
    </source>
</evidence>
<keyword evidence="2" id="KW-0677">Repeat</keyword>
<keyword evidence="6" id="KW-1185">Reference proteome</keyword>
<dbReference type="InterPro" id="IPR011990">
    <property type="entry name" value="TPR-like_helical_dom_sf"/>
</dbReference>
<dbReference type="Pfam" id="PF13041">
    <property type="entry name" value="PPR_2"/>
    <property type="match status" value="1"/>
</dbReference>
<protein>
    <submittedName>
        <fullName evidence="5">OLC1v1038762C1</fullName>
    </submittedName>
</protein>
<proteinExistence type="inferred from homology"/>
<feature type="repeat" description="PPR" evidence="3">
    <location>
        <begin position="169"/>
        <end position="207"/>
    </location>
</feature>
<evidence type="ECO:0000256" key="3">
    <source>
        <dbReference type="PROSITE-ProRule" id="PRU00708"/>
    </source>
</evidence>
<feature type="compositionally biased region" description="Basic and acidic residues" evidence="4">
    <location>
        <begin position="52"/>
        <end position="62"/>
    </location>
</feature>
<dbReference type="Gene3D" id="1.25.40.10">
    <property type="entry name" value="Tetratricopeptide repeat domain"/>
    <property type="match status" value="1"/>
</dbReference>
<comment type="similarity">
    <text evidence="1">Belongs to the PPR family. P subfamily.</text>
</comment>
<feature type="repeat" description="PPR" evidence="3">
    <location>
        <begin position="134"/>
        <end position="168"/>
    </location>
</feature>
<evidence type="ECO:0000256" key="1">
    <source>
        <dbReference type="ARBA" id="ARBA00007626"/>
    </source>
</evidence>
<evidence type="ECO:0000256" key="4">
    <source>
        <dbReference type="SAM" id="MobiDB-lite"/>
    </source>
</evidence>
<dbReference type="EMBL" id="OX459121">
    <property type="protein sequence ID" value="CAI9101432.1"/>
    <property type="molecule type" value="Genomic_DNA"/>
</dbReference>
<evidence type="ECO:0000313" key="6">
    <source>
        <dbReference type="Proteomes" id="UP001161247"/>
    </source>
</evidence>
<feature type="compositionally biased region" description="Low complexity" evidence="4">
    <location>
        <begin position="1"/>
        <end position="18"/>
    </location>
</feature>
<accession>A0AAV1D3L1</accession>
<sequence length="268" mass="28854">MPFCTSSSSSSSAAAAAAHSETTGNSTAKPRKRNTLVNFSMSDSEFDSDSDSESKPQNRVDKSNLPPPYDPFSKKPVIEEPEDPTNLQEVFHRMRGDGMMDSAAKMFDGLSKDGLTHEALELFSQIKDKGQMPEVVAHTAVMEAYVNAGQAKQGLKVFMQMLGSGVLPNAYTYSVLIRGLVASGDVKLAKEAKKHALEMVEKRGIKPNAGVCAGVYEGLANVGLAEEGKELLEILKSKGVVPEEGMVREAVKNKRAHLNTIMSILYGG</sequence>
<dbReference type="PROSITE" id="PS51375">
    <property type="entry name" value="PPR"/>
    <property type="match status" value="2"/>
</dbReference>
<dbReference type="NCBIfam" id="TIGR00756">
    <property type="entry name" value="PPR"/>
    <property type="match status" value="1"/>
</dbReference>
<gene>
    <name evidence="5" type="ORF">OLC1_LOCUS11021</name>
</gene>
<feature type="region of interest" description="Disordered" evidence="4">
    <location>
        <begin position="1"/>
        <end position="84"/>
    </location>
</feature>
<dbReference type="Proteomes" id="UP001161247">
    <property type="component" value="Chromosome 4"/>
</dbReference>
<name>A0AAV1D3L1_OLDCO</name>